<comment type="caution">
    <text evidence="1">The sequence shown here is derived from an EMBL/GenBank/DDBJ whole genome shotgun (WGS) entry which is preliminary data.</text>
</comment>
<evidence type="ECO:0000313" key="1">
    <source>
        <dbReference type="EMBL" id="KFZ32441.1"/>
    </source>
</evidence>
<dbReference type="AlphaFoldDB" id="A0A094JIR4"/>
<proteinExistence type="predicted"/>
<name>A0A094JIR4_9BACL</name>
<gene>
    <name evidence="1" type="ORF">JS44_07030</name>
</gene>
<organism evidence="1">
    <name type="scientific">Anoxybacillus flavithermus</name>
    <dbReference type="NCBI Taxonomy" id="33934"/>
    <lineage>
        <taxon>Bacteria</taxon>
        <taxon>Bacillati</taxon>
        <taxon>Bacillota</taxon>
        <taxon>Bacilli</taxon>
        <taxon>Bacillales</taxon>
        <taxon>Anoxybacillaceae</taxon>
        <taxon>Anoxybacillus</taxon>
    </lineage>
</organism>
<reference evidence="1" key="1">
    <citation type="submission" date="2014-08" db="EMBL/GenBank/DDBJ databases">
        <title>Fullgenome sequencing of Anoxybacillus sp.25 isolate from Garga hot-spring Russia.</title>
        <authorList>
            <person name="Rozanov A.S."/>
            <person name="Kotenko A.V."/>
            <person name="Malup T.K."/>
            <person name="Peltek S.E."/>
        </authorList>
    </citation>
    <scope>NUCLEOTIDE SEQUENCE [LARGE SCALE GENOMIC DNA]</scope>
    <source>
        <strain evidence="1">25</strain>
    </source>
</reference>
<sequence length="60" mass="7224">MGHVTKNQAQPLVNNLIFYHDRLVFEQRKCEKKLIEAEGIEVNFMLSYIVKWYVTIQHMK</sequence>
<dbReference type="EMBL" id="JPZO01000035">
    <property type="protein sequence ID" value="KFZ32441.1"/>
    <property type="molecule type" value="Genomic_DNA"/>
</dbReference>
<protein>
    <submittedName>
        <fullName evidence="1">Uncharacterized protein</fullName>
    </submittedName>
</protein>
<accession>A0A094JIR4</accession>